<proteinExistence type="predicted"/>
<evidence type="ECO:0000256" key="1">
    <source>
        <dbReference type="SAM" id="MobiDB-lite"/>
    </source>
</evidence>
<sequence>MKSDEEDQTIPPPHSSRTATRSQNELRVPRRNQEKLDILVHRGVGEWEEEEPLLSKGAREWEELLLSKGAGKWCGGGAGDQEEEKTSNMRL</sequence>
<dbReference type="AlphaFoldDB" id="A0A5N6PKW8"/>
<feature type="region of interest" description="Disordered" evidence="1">
    <location>
        <begin position="1"/>
        <end position="33"/>
    </location>
</feature>
<keyword evidence="3" id="KW-1185">Reference proteome</keyword>
<gene>
    <name evidence="2" type="ORF">E3N88_09828</name>
</gene>
<feature type="region of interest" description="Disordered" evidence="1">
    <location>
        <begin position="70"/>
        <end position="91"/>
    </location>
</feature>
<evidence type="ECO:0000313" key="2">
    <source>
        <dbReference type="EMBL" id="KAD6455122.1"/>
    </source>
</evidence>
<dbReference type="Proteomes" id="UP000326396">
    <property type="component" value="Linkage Group LG12"/>
</dbReference>
<name>A0A5N6PKW8_9ASTR</name>
<reference evidence="2 3" key="1">
    <citation type="submission" date="2019-05" db="EMBL/GenBank/DDBJ databases">
        <title>Mikania micrantha, genome provides insights into the molecular mechanism of rapid growth.</title>
        <authorList>
            <person name="Liu B."/>
        </authorList>
    </citation>
    <scope>NUCLEOTIDE SEQUENCE [LARGE SCALE GENOMIC DNA]</scope>
    <source>
        <strain evidence="2">NLD-2019</strain>
        <tissue evidence="2">Leaf</tissue>
    </source>
</reference>
<comment type="caution">
    <text evidence="2">The sequence shown here is derived from an EMBL/GenBank/DDBJ whole genome shotgun (WGS) entry which is preliminary data.</text>
</comment>
<evidence type="ECO:0000313" key="3">
    <source>
        <dbReference type="Proteomes" id="UP000326396"/>
    </source>
</evidence>
<organism evidence="2 3">
    <name type="scientific">Mikania micrantha</name>
    <name type="common">bitter vine</name>
    <dbReference type="NCBI Taxonomy" id="192012"/>
    <lineage>
        <taxon>Eukaryota</taxon>
        <taxon>Viridiplantae</taxon>
        <taxon>Streptophyta</taxon>
        <taxon>Embryophyta</taxon>
        <taxon>Tracheophyta</taxon>
        <taxon>Spermatophyta</taxon>
        <taxon>Magnoliopsida</taxon>
        <taxon>eudicotyledons</taxon>
        <taxon>Gunneridae</taxon>
        <taxon>Pentapetalae</taxon>
        <taxon>asterids</taxon>
        <taxon>campanulids</taxon>
        <taxon>Asterales</taxon>
        <taxon>Asteraceae</taxon>
        <taxon>Asteroideae</taxon>
        <taxon>Heliantheae alliance</taxon>
        <taxon>Eupatorieae</taxon>
        <taxon>Mikania</taxon>
    </lineage>
</organism>
<dbReference type="EMBL" id="SZYD01000004">
    <property type="protein sequence ID" value="KAD6455122.1"/>
    <property type="molecule type" value="Genomic_DNA"/>
</dbReference>
<accession>A0A5N6PKW8</accession>
<feature type="compositionally biased region" description="Polar residues" evidence="1">
    <location>
        <begin position="15"/>
        <end position="25"/>
    </location>
</feature>
<protein>
    <submittedName>
        <fullName evidence="2">Uncharacterized protein</fullName>
    </submittedName>
</protein>